<feature type="compositionally biased region" description="Basic and acidic residues" evidence="1">
    <location>
        <begin position="95"/>
        <end position="113"/>
    </location>
</feature>
<feature type="compositionally biased region" description="Polar residues" evidence="1">
    <location>
        <begin position="79"/>
        <end position="88"/>
    </location>
</feature>
<feature type="compositionally biased region" description="Polar residues" evidence="1">
    <location>
        <begin position="40"/>
        <end position="50"/>
    </location>
</feature>
<sequence length="128" mass="14264">MVKQRSLTPRGAPRANKQNHQSRSKTPDSNSRRNPLRNIPQKTIQNSQGSRPKPQPRTSPPTEKLSAQLGVKKKKRSRVTASGGSLRSRSYFRKTNIENRKENTETVGRREGGAEAPPPSDGYLVSFS</sequence>
<dbReference type="Proteomes" id="UP000811246">
    <property type="component" value="Chromosome 9"/>
</dbReference>
<gene>
    <name evidence="2" type="ORF">I3842_09G189800</name>
</gene>
<comment type="caution">
    <text evidence="2">The sequence shown here is derived from an EMBL/GenBank/DDBJ whole genome shotgun (WGS) entry which is preliminary data.</text>
</comment>
<organism evidence="2 3">
    <name type="scientific">Carya illinoinensis</name>
    <name type="common">Pecan</name>
    <dbReference type="NCBI Taxonomy" id="32201"/>
    <lineage>
        <taxon>Eukaryota</taxon>
        <taxon>Viridiplantae</taxon>
        <taxon>Streptophyta</taxon>
        <taxon>Embryophyta</taxon>
        <taxon>Tracheophyta</taxon>
        <taxon>Spermatophyta</taxon>
        <taxon>Magnoliopsida</taxon>
        <taxon>eudicotyledons</taxon>
        <taxon>Gunneridae</taxon>
        <taxon>Pentapetalae</taxon>
        <taxon>rosids</taxon>
        <taxon>fabids</taxon>
        <taxon>Fagales</taxon>
        <taxon>Juglandaceae</taxon>
        <taxon>Carya</taxon>
    </lineage>
</organism>
<protein>
    <submittedName>
        <fullName evidence="2">Uncharacterized protein</fullName>
    </submittedName>
</protein>
<evidence type="ECO:0000313" key="3">
    <source>
        <dbReference type="Proteomes" id="UP000811246"/>
    </source>
</evidence>
<name>A0A922E5N9_CARIL</name>
<dbReference type="AlphaFoldDB" id="A0A922E5N9"/>
<feature type="region of interest" description="Disordered" evidence="1">
    <location>
        <begin position="1"/>
        <end position="128"/>
    </location>
</feature>
<accession>A0A922E5N9</accession>
<proteinExistence type="predicted"/>
<dbReference type="EMBL" id="CM031833">
    <property type="protein sequence ID" value="KAG6697258.1"/>
    <property type="molecule type" value="Genomic_DNA"/>
</dbReference>
<reference evidence="2" key="1">
    <citation type="submission" date="2021-01" db="EMBL/GenBank/DDBJ databases">
        <authorList>
            <person name="Lovell J.T."/>
            <person name="Bentley N."/>
            <person name="Bhattarai G."/>
            <person name="Jenkins J.W."/>
            <person name="Sreedasyam A."/>
            <person name="Alarcon Y."/>
            <person name="Bock C."/>
            <person name="Boston L."/>
            <person name="Carlson J."/>
            <person name="Cervantes K."/>
            <person name="Clermont K."/>
            <person name="Krom N."/>
            <person name="Kubenka K."/>
            <person name="Mamidi S."/>
            <person name="Mattison C."/>
            <person name="Monteros M."/>
            <person name="Pisani C."/>
            <person name="Plott C."/>
            <person name="Rajasekar S."/>
            <person name="Rhein H.S."/>
            <person name="Rohla C."/>
            <person name="Song M."/>
            <person name="Hilaire R.S."/>
            <person name="Shu S."/>
            <person name="Wells L."/>
            <person name="Wang X."/>
            <person name="Webber J."/>
            <person name="Heerema R.J."/>
            <person name="Klein P."/>
            <person name="Conner P."/>
            <person name="Grauke L."/>
            <person name="Grimwood J."/>
            <person name="Schmutz J."/>
            <person name="Randall J.J."/>
        </authorList>
    </citation>
    <scope>NUCLEOTIDE SEQUENCE</scope>
    <source>
        <tissue evidence="2">Leaf</tissue>
    </source>
</reference>
<evidence type="ECO:0000313" key="2">
    <source>
        <dbReference type="EMBL" id="KAG6697258.1"/>
    </source>
</evidence>
<evidence type="ECO:0000256" key="1">
    <source>
        <dbReference type="SAM" id="MobiDB-lite"/>
    </source>
</evidence>